<feature type="domain" description="Thioredoxin" evidence="6">
    <location>
        <begin position="343"/>
        <end position="487"/>
    </location>
</feature>
<dbReference type="GO" id="GO:0016491">
    <property type="term" value="F:oxidoreductase activity"/>
    <property type="evidence" value="ECO:0007669"/>
    <property type="project" value="InterPro"/>
</dbReference>
<evidence type="ECO:0000256" key="1">
    <source>
        <dbReference type="ARBA" id="ARBA00004196"/>
    </source>
</evidence>
<feature type="signal peptide" evidence="5">
    <location>
        <begin position="1"/>
        <end position="29"/>
    </location>
</feature>
<dbReference type="GO" id="GO:0017004">
    <property type="term" value="P:cytochrome complex assembly"/>
    <property type="evidence" value="ECO:0007669"/>
    <property type="project" value="UniProtKB-KW"/>
</dbReference>
<dbReference type="PANTHER" id="PTHR42852:SF6">
    <property type="entry name" value="THIOL:DISULFIDE INTERCHANGE PROTEIN DSBE"/>
    <property type="match status" value="1"/>
</dbReference>
<evidence type="ECO:0000256" key="5">
    <source>
        <dbReference type="SAM" id="SignalP"/>
    </source>
</evidence>
<dbReference type="EMBL" id="VAJM01000002">
    <property type="protein sequence ID" value="TLM95307.1"/>
    <property type="molecule type" value="Genomic_DNA"/>
</dbReference>
<evidence type="ECO:0000256" key="4">
    <source>
        <dbReference type="ARBA" id="ARBA00023284"/>
    </source>
</evidence>
<evidence type="ECO:0000259" key="6">
    <source>
        <dbReference type="PROSITE" id="PS51352"/>
    </source>
</evidence>
<feature type="chain" id="PRO_5024393519" evidence="5">
    <location>
        <begin position="30"/>
        <end position="497"/>
    </location>
</feature>
<comment type="subcellular location">
    <subcellularLocation>
        <location evidence="1">Cell envelope</location>
    </subcellularLocation>
</comment>
<sequence length="497" mass="54357">MTFLTSRPAIAFGAALPALLLLGACSQTAPTSQPVTISGHIDHPKGPKVYLTLFRDPLRLASDTVSARLDAQGNFRLALPQVAAPGEALLGAGDEMANLFVEPGDSLHLSLDTEQFDETLRFKGRGAAANSYLAQSFLRFDDGDNASPMRFVVKKTAAQMTHLVEANEQERRSFWQQYAAQHPVTPAFRAYVRQTLAYNAANQRMMCTIFFRHLHKDDQPATPLPAAFLAGLQPLATPNDSALNNNAYLSFVQQYPMHLVQLTRPVSDNPMPEDAFEPAFEQAIRVYGNTRTRDVVLAQLLLQELQMGSFQNAQAKLPVFRQLNRDSLAAREVRSTYTKRLALAPGSAAPAFTLQDETGKQVALSSFRGKVVYLDFWASWCGPCLAEIPAATELKQKFAGRDVVFLYVSIDEREKDWQNMLAKRKLLGHGSVHLRAQGFNSATAKAYQINAIPAYFIIGRDGQLVADQAPRPSSGAQVVAALEAALAAPAVDAVAAR</sequence>
<dbReference type="GO" id="GO:0030313">
    <property type="term" value="C:cell envelope"/>
    <property type="evidence" value="ECO:0007669"/>
    <property type="project" value="UniProtKB-SubCell"/>
</dbReference>
<name>A0A5R8WU98_9BACT</name>
<keyword evidence="8" id="KW-1185">Reference proteome</keyword>
<dbReference type="InterPro" id="IPR036249">
    <property type="entry name" value="Thioredoxin-like_sf"/>
</dbReference>
<keyword evidence="3" id="KW-1015">Disulfide bond</keyword>
<dbReference type="PANTHER" id="PTHR42852">
    <property type="entry name" value="THIOL:DISULFIDE INTERCHANGE PROTEIN DSBE"/>
    <property type="match status" value="1"/>
</dbReference>
<dbReference type="SUPFAM" id="SSF52833">
    <property type="entry name" value="Thioredoxin-like"/>
    <property type="match status" value="1"/>
</dbReference>
<evidence type="ECO:0000313" key="7">
    <source>
        <dbReference type="EMBL" id="TLM95307.1"/>
    </source>
</evidence>
<organism evidence="7 8">
    <name type="scientific">Hymenobacter jeollabukensis</name>
    <dbReference type="NCBI Taxonomy" id="2025313"/>
    <lineage>
        <taxon>Bacteria</taxon>
        <taxon>Pseudomonadati</taxon>
        <taxon>Bacteroidota</taxon>
        <taxon>Cytophagia</taxon>
        <taxon>Cytophagales</taxon>
        <taxon>Hymenobacteraceae</taxon>
        <taxon>Hymenobacter</taxon>
    </lineage>
</organism>
<keyword evidence="2" id="KW-0201">Cytochrome c-type biogenesis</keyword>
<reference evidence="7 8" key="1">
    <citation type="submission" date="2019-05" db="EMBL/GenBank/DDBJ databases">
        <title>Hymenobacter edaphi sp. nov., isolated from abandoned arsenic-contaminated farmland soil.</title>
        <authorList>
            <person name="Nie L."/>
        </authorList>
    </citation>
    <scope>NUCLEOTIDE SEQUENCE [LARGE SCALE GENOMIC DNA]</scope>
    <source>
        <strain evidence="7 8">1-3-3-8</strain>
    </source>
</reference>
<dbReference type="RefSeq" id="WP_138075807.1">
    <property type="nucleotide sequence ID" value="NZ_VAJM01000002.1"/>
</dbReference>
<dbReference type="Proteomes" id="UP000305517">
    <property type="component" value="Unassembled WGS sequence"/>
</dbReference>
<dbReference type="Pfam" id="PF08534">
    <property type="entry name" value="Redoxin"/>
    <property type="match status" value="1"/>
</dbReference>
<comment type="caution">
    <text evidence="7">The sequence shown here is derived from an EMBL/GenBank/DDBJ whole genome shotgun (WGS) entry which is preliminary data.</text>
</comment>
<dbReference type="InterPro" id="IPR050553">
    <property type="entry name" value="Thioredoxin_ResA/DsbE_sf"/>
</dbReference>
<evidence type="ECO:0000313" key="8">
    <source>
        <dbReference type="Proteomes" id="UP000305517"/>
    </source>
</evidence>
<accession>A0A5R8WU98</accession>
<keyword evidence="5" id="KW-0732">Signal</keyword>
<dbReference type="OrthoDB" id="6399635at2"/>
<dbReference type="PROSITE" id="PS51257">
    <property type="entry name" value="PROKAR_LIPOPROTEIN"/>
    <property type="match status" value="1"/>
</dbReference>
<keyword evidence="4" id="KW-0676">Redox-active center</keyword>
<proteinExistence type="predicted"/>
<evidence type="ECO:0000256" key="2">
    <source>
        <dbReference type="ARBA" id="ARBA00022748"/>
    </source>
</evidence>
<dbReference type="CDD" id="cd02966">
    <property type="entry name" value="TlpA_like_family"/>
    <property type="match status" value="1"/>
</dbReference>
<dbReference type="PROSITE" id="PS51352">
    <property type="entry name" value="THIOREDOXIN_2"/>
    <property type="match status" value="1"/>
</dbReference>
<dbReference type="AlphaFoldDB" id="A0A5R8WU98"/>
<dbReference type="InterPro" id="IPR013766">
    <property type="entry name" value="Thioredoxin_domain"/>
</dbReference>
<protein>
    <submittedName>
        <fullName evidence="7">AhpC/TSA family protein</fullName>
    </submittedName>
</protein>
<evidence type="ECO:0000256" key="3">
    <source>
        <dbReference type="ARBA" id="ARBA00023157"/>
    </source>
</evidence>
<dbReference type="Gene3D" id="3.40.30.10">
    <property type="entry name" value="Glutaredoxin"/>
    <property type="match status" value="1"/>
</dbReference>
<dbReference type="InterPro" id="IPR013740">
    <property type="entry name" value="Redoxin"/>
</dbReference>
<gene>
    <name evidence="7" type="ORF">FDY95_05835</name>
</gene>